<accession>A0ABU1S3I2</accession>
<protein>
    <submittedName>
        <fullName evidence="1">Uncharacterized protein</fullName>
    </submittedName>
</protein>
<organism evidence="1 2">
    <name type="scientific">Flavobacterium granuli</name>
    <dbReference type="NCBI Taxonomy" id="280093"/>
    <lineage>
        <taxon>Bacteria</taxon>
        <taxon>Pseudomonadati</taxon>
        <taxon>Bacteroidota</taxon>
        <taxon>Flavobacteriia</taxon>
        <taxon>Flavobacteriales</taxon>
        <taxon>Flavobacteriaceae</taxon>
        <taxon>Flavobacterium</taxon>
    </lineage>
</organism>
<proteinExistence type="predicted"/>
<dbReference type="EMBL" id="JAVDTX010000005">
    <property type="protein sequence ID" value="MDR6845597.1"/>
    <property type="molecule type" value="Genomic_DNA"/>
</dbReference>
<evidence type="ECO:0000313" key="2">
    <source>
        <dbReference type="Proteomes" id="UP001261871"/>
    </source>
</evidence>
<reference evidence="1 2" key="1">
    <citation type="submission" date="2023-07" db="EMBL/GenBank/DDBJ databases">
        <title>Sorghum-associated microbial communities from plants grown in Nebraska, USA.</title>
        <authorList>
            <person name="Schachtman D."/>
        </authorList>
    </citation>
    <scope>NUCLEOTIDE SEQUENCE [LARGE SCALE GENOMIC DNA]</scope>
    <source>
        <strain evidence="1 2">BE124</strain>
    </source>
</reference>
<gene>
    <name evidence="1" type="ORF">J2W95_002307</name>
</gene>
<name>A0ABU1S3I2_9FLAO</name>
<evidence type="ECO:0000313" key="1">
    <source>
        <dbReference type="EMBL" id="MDR6845597.1"/>
    </source>
</evidence>
<dbReference type="RefSeq" id="WP_310007040.1">
    <property type="nucleotide sequence ID" value="NZ_JAVDTX010000005.1"/>
</dbReference>
<comment type="caution">
    <text evidence="1">The sequence shown here is derived from an EMBL/GenBank/DDBJ whole genome shotgun (WGS) entry which is preliminary data.</text>
</comment>
<dbReference type="Proteomes" id="UP001261871">
    <property type="component" value="Unassembled WGS sequence"/>
</dbReference>
<sequence>MKILNIIENFYGQDSLNAAITILRVDEPLYDGYHQMLKHYSVLNEKFPREYFQMQIQLMKRLIEYSKSRLIAANEIWKKLNPNKNFGSDFENRYF</sequence>
<keyword evidence="2" id="KW-1185">Reference proteome</keyword>